<accession>A0ABX0UVD9</accession>
<feature type="transmembrane region" description="Helical" evidence="6">
    <location>
        <begin position="269"/>
        <end position="302"/>
    </location>
</feature>
<dbReference type="EMBL" id="JAASQI010000001">
    <property type="protein sequence ID" value="NIJ56727.1"/>
    <property type="molecule type" value="Genomic_DNA"/>
</dbReference>
<dbReference type="Proteomes" id="UP001429580">
    <property type="component" value="Unassembled WGS sequence"/>
</dbReference>
<keyword evidence="3 6" id="KW-0812">Transmembrane</keyword>
<dbReference type="Pfam" id="PF02653">
    <property type="entry name" value="BPD_transp_2"/>
    <property type="match status" value="1"/>
</dbReference>
<keyword evidence="8" id="KW-1185">Reference proteome</keyword>
<comment type="caution">
    <text evidence="7">The sequence shown here is derived from an EMBL/GenBank/DDBJ whole genome shotgun (WGS) entry which is preliminary data.</text>
</comment>
<comment type="subcellular location">
    <subcellularLocation>
        <location evidence="1">Cell membrane</location>
        <topology evidence="1">Multi-pass membrane protein</topology>
    </subcellularLocation>
</comment>
<evidence type="ECO:0000256" key="4">
    <source>
        <dbReference type="ARBA" id="ARBA00022989"/>
    </source>
</evidence>
<feature type="transmembrane region" description="Helical" evidence="6">
    <location>
        <begin position="26"/>
        <end position="46"/>
    </location>
</feature>
<dbReference type="CDD" id="cd06581">
    <property type="entry name" value="TM_PBP1_LivM_like"/>
    <property type="match status" value="1"/>
</dbReference>
<evidence type="ECO:0000256" key="5">
    <source>
        <dbReference type="ARBA" id="ARBA00023136"/>
    </source>
</evidence>
<feature type="transmembrane region" description="Helical" evidence="6">
    <location>
        <begin position="186"/>
        <end position="205"/>
    </location>
</feature>
<sequence length="360" mass="37706">MSVSPLSPHAPATTDRGPAERLLRCWFPVLALIVPLFAVAIVSDLAGSVMIQRTVTEALIRIVVVVGIYVFVGNTGVISFGSVTFMAIAAYATGWQTCCEALKPITMPGLPEFLRDHSYSLFPAALAAVALAALAAFVTGLVLMRMSGLAASISTLAVLFIVNVVYSNWDSVTMGTASMVGLPRYVTLWVALGAAVLAIVVAWLYQSSRFGLAVRATRADEVAAAACGVSLYRARLLAFTLSGALMGLGGVLTAHFLGTVSINSFFLKLTFIALAMLVVGGMGSLAGAVAGVVVTSVVIDVFRRLESGFSIAGANWSLPAGTQELVLAGVMLLILIYRKDGLMGGREFHWPSNRGKIAGT</sequence>
<evidence type="ECO:0000256" key="2">
    <source>
        <dbReference type="ARBA" id="ARBA00022475"/>
    </source>
</evidence>
<dbReference type="InterPro" id="IPR001851">
    <property type="entry name" value="ABC_transp_permease"/>
</dbReference>
<dbReference type="InterPro" id="IPR043428">
    <property type="entry name" value="LivM-like"/>
</dbReference>
<gene>
    <name evidence="7" type="ORF">FHS82_000540</name>
</gene>
<feature type="transmembrane region" description="Helical" evidence="6">
    <location>
        <begin position="149"/>
        <end position="166"/>
    </location>
</feature>
<keyword evidence="4 6" id="KW-1133">Transmembrane helix</keyword>
<name>A0ABX0UVD9_9HYPH</name>
<keyword evidence="5 6" id="KW-0472">Membrane</keyword>
<feature type="transmembrane region" description="Helical" evidence="6">
    <location>
        <begin position="236"/>
        <end position="257"/>
    </location>
</feature>
<feature type="transmembrane region" description="Helical" evidence="6">
    <location>
        <begin position="58"/>
        <end position="80"/>
    </location>
</feature>
<dbReference type="RefSeq" id="WP_166948438.1">
    <property type="nucleotide sequence ID" value="NZ_JAASQI010000001.1"/>
</dbReference>
<organism evidence="7 8">
    <name type="scientific">Pseudochelatococcus lubricantis</name>
    <dbReference type="NCBI Taxonomy" id="1538102"/>
    <lineage>
        <taxon>Bacteria</taxon>
        <taxon>Pseudomonadati</taxon>
        <taxon>Pseudomonadota</taxon>
        <taxon>Alphaproteobacteria</taxon>
        <taxon>Hyphomicrobiales</taxon>
        <taxon>Chelatococcaceae</taxon>
        <taxon>Pseudochelatococcus</taxon>
    </lineage>
</organism>
<evidence type="ECO:0000313" key="7">
    <source>
        <dbReference type="EMBL" id="NIJ56727.1"/>
    </source>
</evidence>
<reference evidence="7 8" key="1">
    <citation type="submission" date="2020-03" db="EMBL/GenBank/DDBJ databases">
        <title>Genomic Encyclopedia of Type Strains, Phase IV (KMG-IV): sequencing the most valuable type-strain genomes for metagenomic binning, comparative biology and taxonomic classification.</title>
        <authorList>
            <person name="Goeker M."/>
        </authorList>
    </citation>
    <scope>NUCLEOTIDE SEQUENCE [LARGE SCALE GENOMIC DNA]</scope>
    <source>
        <strain evidence="7 8">DSM 103870</strain>
    </source>
</reference>
<evidence type="ECO:0000256" key="3">
    <source>
        <dbReference type="ARBA" id="ARBA00022692"/>
    </source>
</evidence>
<protein>
    <submittedName>
        <fullName evidence="7">Branched-chain amino acid transport system permease protein</fullName>
    </submittedName>
</protein>
<evidence type="ECO:0000256" key="1">
    <source>
        <dbReference type="ARBA" id="ARBA00004651"/>
    </source>
</evidence>
<proteinExistence type="predicted"/>
<keyword evidence="2" id="KW-1003">Cell membrane</keyword>
<evidence type="ECO:0000256" key="6">
    <source>
        <dbReference type="SAM" id="Phobius"/>
    </source>
</evidence>
<feature type="transmembrane region" description="Helical" evidence="6">
    <location>
        <begin position="121"/>
        <end position="142"/>
    </location>
</feature>
<dbReference type="PANTHER" id="PTHR30482">
    <property type="entry name" value="HIGH-AFFINITY BRANCHED-CHAIN AMINO ACID TRANSPORT SYSTEM PERMEASE"/>
    <property type="match status" value="1"/>
</dbReference>
<dbReference type="PANTHER" id="PTHR30482:SF20">
    <property type="entry name" value="HIGH-AFFINITY BRANCHED-CHAIN AMINO ACID TRANSPORT SYSTEM PERMEASE PROTEIN LIVM"/>
    <property type="match status" value="1"/>
</dbReference>
<evidence type="ECO:0000313" key="8">
    <source>
        <dbReference type="Proteomes" id="UP001429580"/>
    </source>
</evidence>